<dbReference type="FunFam" id="3.40.50.720:FF:000311">
    <property type="entry name" value="Ornithine cyclodeaminase"/>
    <property type="match status" value="1"/>
</dbReference>
<dbReference type="InterPro" id="IPR023401">
    <property type="entry name" value="ODC_N"/>
</dbReference>
<dbReference type="Proteomes" id="UP000190541">
    <property type="component" value="Unassembled WGS sequence"/>
</dbReference>
<dbReference type="GO" id="GO:0019752">
    <property type="term" value="P:carboxylic acid metabolic process"/>
    <property type="evidence" value="ECO:0007669"/>
    <property type="project" value="UniProtKB-ARBA"/>
</dbReference>
<dbReference type="InterPro" id="IPR003462">
    <property type="entry name" value="ODC_Mu_crystall"/>
</dbReference>
<dbReference type="PIRSF" id="PIRSF001439">
    <property type="entry name" value="CryM"/>
    <property type="match status" value="1"/>
</dbReference>
<accession>A0A1T4ZVI5</accession>
<dbReference type="NCBIfam" id="NF004793">
    <property type="entry name" value="PRK06141.1"/>
    <property type="match status" value="1"/>
</dbReference>
<dbReference type="SUPFAM" id="SSF51735">
    <property type="entry name" value="NAD(P)-binding Rossmann-fold domains"/>
    <property type="match status" value="1"/>
</dbReference>
<evidence type="ECO:0000256" key="1">
    <source>
        <dbReference type="ARBA" id="ARBA00008903"/>
    </source>
</evidence>
<dbReference type="EMBL" id="FUYS01000001">
    <property type="protein sequence ID" value="SKB26740.1"/>
    <property type="molecule type" value="Genomic_DNA"/>
</dbReference>
<keyword evidence="3" id="KW-1185">Reference proteome</keyword>
<name>A0A1T4ZVI5_9SPHI</name>
<dbReference type="Gene3D" id="3.30.1780.10">
    <property type="entry name" value="ornithine cyclodeaminase, domain 1"/>
    <property type="match status" value="1"/>
</dbReference>
<dbReference type="AlphaFoldDB" id="A0A1T4ZVI5"/>
<dbReference type="GO" id="GO:0005737">
    <property type="term" value="C:cytoplasm"/>
    <property type="evidence" value="ECO:0007669"/>
    <property type="project" value="TreeGrafter"/>
</dbReference>
<organism evidence="2 3">
    <name type="scientific">Parapedobacter luteus</name>
    <dbReference type="NCBI Taxonomy" id="623280"/>
    <lineage>
        <taxon>Bacteria</taxon>
        <taxon>Pseudomonadati</taxon>
        <taxon>Bacteroidota</taxon>
        <taxon>Sphingobacteriia</taxon>
        <taxon>Sphingobacteriales</taxon>
        <taxon>Sphingobacteriaceae</taxon>
        <taxon>Parapedobacter</taxon>
    </lineage>
</organism>
<dbReference type="GO" id="GO:0016491">
    <property type="term" value="F:oxidoreductase activity"/>
    <property type="evidence" value="ECO:0007669"/>
    <property type="project" value="UniProtKB-ARBA"/>
</dbReference>
<evidence type="ECO:0000313" key="3">
    <source>
        <dbReference type="Proteomes" id="UP000190541"/>
    </source>
</evidence>
<dbReference type="Pfam" id="PF02423">
    <property type="entry name" value="OCD_Mu_crystall"/>
    <property type="match status" value="1"/>
</dbReference>
<proteinExistence type="inferred from homology"/>
<evidence type="ECO:0000313" key="2">
    <source>
        <dbReference type="EMBL" id="SKB26740.1"/>
    </source>
</evidence>
<dbReference type="PANTHER" id="PTHR13812:SF19">
    <property type="entry name" value="KETIMINE REDUCTASE MU-CRYSTALLIN"/>
    <property type="match status" value="1"/>
</dbReference>
<sequence>MHLPLSGMIHITKDQVTAALNYPALIDALHAIFQSSYTMPVRHHHFYQTEEGVENTLILMPVWNDRYLGVKQVVVAPANGGKALPAIHASYMLMDAGTGVPLAQLDAAALTARRTACTSALAASFLARADAESLLVVGGGKVAQHLVQAHAVVRAYQRMAVWARNPEQSRALADHLAGQGYRVEIAYDLEEAVREADVISCATLSPLPLIKGAWLKPGTHLDLIGSHTPKTREADDQAIQRSRVFVDSREGALHETGELAIPIARGVLAPGDVRADIAELCKGIHPGRTLPEEITLFKSAGLAVEDLAAALLVYQSVKG</sequence>
<protein>
    <submittedName>
        <fullName evidence="2">Ornithine cyclodeaminase</fullName>
    </submittedName>
</protein>
<dbReference type="STRING" id="623280.SAMN05660226_00164"/>
<dbReference type="PANTHER" id="PTHR13812">
    <property type="entry name" value="KETIMINE REDUCTASE MU-CRYSTALLIN"/>
    <property type="match status" value="1"/>
</dbReference>
<comment type="similarity">
    <text evidence="1">Belongs to the ornithine cyclodeaminase/mu-crystallin family.</text>
</comment>
<reference evidence="2 3" key="1">
    <citation type="submission" date="2017-02" db="EMBL/GenBank/DDBJ databases">
        <authorList>
            <person name="Peterson S.W."/>
        </authorList>
    </citation>
    <scope>NUCLEOTIDE SEQUENCE [LARGE SCALE GENOMIC DNA]</scope>
    <source>
        <strain evidence="2 3">DSM 22899</strain>
    </source>
</reference>
<gene>
    <name evidence="2" type="ORF">SAMN05660226_00164</name>
</gene>
<dbReference type="Gene3D" id="3.40.50.720">
    <property type="entry name" value="NAD(P)-binding Rossmann-like Domain"/>
    <property type="match status" value="1"/>
</dbReference>
<dbReference type="InterPro" id="IPR036291">
    <property type="entry name" value="NAD(P)-bd_dom_sf"/>
</dbReference>